<keyword evidence="4" id="KW-1185">Reference proteome</keyword>
<dbReference type="Gene3D" id="3.40.50.300">
    <property type="entry name" value="P-loop containing nucleotide triphosphate hydrolases"/>
    <property type="match status" value="1"/>
</dbReference>
<evidence type="ECO:0000256" key="1">
    <source>
        <dbReference type="ARBA" id="ARBA00022741"/>
    </source>
</evidence>
<dbReference type="RefSeq" id="WP_186915315.1">
    <property type="nucleotide sequence ID" value="NZ_JACOFZ010000001.1"/>
</dbReference>
<reference evidence="3" key="1">
    <citation type="submission" date="2020-08" db="EMBL/GenBank/DDBJ databases">
        <title>Novel species isolated from subtropical streams in China.</title>
        <authorList>
            <person name="Lu H."/>
        </authorList>
    </citation>
    <scope>NUCLEOTIDE SEQUENCE</scope>
    <source>
        <strain evidence="3">LX22W</strain>
    </source>
</reference>
<keyword evidence="3" id="KW-0282">Flagellum</keyword>
<dbReference type="AlphaFoldDB" id="A0A923KS71"/>
<organism evidence="3 4">
    <name type="scientific">Undibacterium nitidum</name>
    <dbReference type="NCBI Taxonomy" id="2762298"/>
    <lineage>
        <taxon>Bacteria</taxon>
        <taxon>Pseudomonadati</taxon>
        <taxon>Pseudomonadota</taxon>
        <taxon>Betaproteobacteria</taxon>
        <taxon>Burkholderiales</taxon>
        <taxon>Oxalobacteraceae</taxon>
        <taxon>Undibacterium</taxon>
    </lineage>
</organism>
<gene>
    <name evidence="3" type="ORF">H8K36_02080</name>
</gene>
<comment type="caution">
    <text evidence="3">The sequence shown here is derived from an EMBL/GenBank/DDBJ whole genome shotgun (WGS) entry which is preliminary data.</text>
</comment>
<dbReference type="GO" id="GO:0005829">
    <property type="term" value="C:cytosol"/>
    <property type="evidence" value="ECO:0007669"/>
    <property type="project" value="TreeGrafter"/>
</dbReference>
<dbReference type="Proteomes" id="UP000627446">
    <property type="component" value="Unassembled WGS sequence"/>
</dbReference>
<dbReference type="GO" id="GO:0005524">
    <property type="term" value="F:ATP binding"/>
    <property type="evidence" value="ECO:0007669"/>
    <property type="project" value="UniProtKB-KW"/>
</dbReference>
<sequence>MANFDQAEGLRRMLELPQKRVLTFLSALPESERNGTVINLSASLARKGKHTLMVDAKTSASSLSAWLNLQADQTLLDVARQKRTMEFVIKEVSPGLSVTKVSHSTPQSLQLPKSGFRELSKVFDIAASRSDVVVVDCELNADDTFLLSSFDDSDVIIQLSADPSTIKIAYGLIKRLQSSLGIREFGIVVTNVNQAQAELIFANLSMTAKRYLAVDLDLVGYIPEDLYLKRATELGRSVVEAFPLSKASNAFVRIADKLISTATSSLRFNSAPMVGAQLEY</sequence>
<keyword evidence="2" id="KW-0067">ATP-binding</keyword>
<keyword evidence="1" id="KW-0547">Nucleotide-binding</keyword>
<dbReference type="GO" id="GO:0016887">
    <property type="term" value="F:ATP hydrolysis activity"/>
    <property type="evidence" value="ECO:0007669"/>
    <property type="project" value="TreeGrafter"/>
</dbReference>
<dbReference type="GO" id="GO:0051782">
    <property type="term" value="P:negative regulation of cell division"/>
    <property type="evidence" value="ECO:0007669"/>
    <property type="project" value="TreeGrafter"/>
</dbReference>
<dbReference type="PANTHER" id="PTHR43384:SF6">
    <property type="entry name" value="SEPTUM SITE-DETERMINING PROTEIN MIND HOMOLOG, CHLOROPLASTIC"/>
    <property type="match status" value="1"/>
</dbReference>
<dbReference type="PANTHER" id="PTHR43384">
    <property type="entry name" value="SEPTUM SITE-DETERMINING PROTEIN MIND HOMOLOG, CHLOROPLASTIC-RELATED"/>
    <property type="match status" value="1"/>
</dbReference>
<dbReference type="GO" id="GO:0009898">
    <property type="term" value="C:cytoplasmic side of plasma membrane"/>
    <property type="evidence" value="ECO:0007669"/>
    <property type="project" value="TreeGrafter"/>
</dbReference>
<dbReference type="SUPFAM" id="SSF52540">
    <property type="entry name" value="P-loop containing nucleoside triphosphate hydrolases"/>
    <property type="match status" value="1"/>
</dbReference>
<evidence type="ECO:0000313" key="3">
    <source>
        <dbReference type="EMBL" id="MBC3880154.1"/>
    </source>
</evidence>
<dbReference type="EMBL" id="JACOFZ010000001">
    <property type="protein sequence ID" value="MBC3880154.1"/>
    <property type="molecule type" value="Genomic_DNA"/>
</dbReference>
<keyword evidence="3" id="KW-0966">Cell projection</keyword>
<name>A0A923KS71_9BURK</name>
<dbReference type="InterPro" id="IPR050625">
    <property type="entry name" value="ParA/MinD_ATPase"/>
</dbReference>
<keyword evidence="3" id="KW-0969">Cilium</keyword>
<evidence type="ECO:0000313" key="4">
    <source>
        <dbReference type="Proteomes" id="UP000627446"/>
    </source>
</evidence>
<protein>
    <submittedName>
        <fullName evidence="3">Antiactivator of flagellar biosynthesis FleN protein</fullName>
    </submittedName>
</protein>
<dbReference type="InterPro" id="IPR027417">
    <property type="entry name" value="P-loop_NTPase"/>
</dbReference>
<accession>A0A923KS71</accession>
<proteinExistence type="predicted"/>
<evidence type="ECO:0000256" key="2">
    <source>
        <dbReference type="ARBA" id="ARBA00022840"/>
    </source>
</evidence>